<dbReference type="AlphaFoldDB" id="A0A830FEY8"/>
<dbReference type="PANTHER" id="PTHR35848">
    <property type="entry name" value="OXALATE-BINDING PROTEIN"/>
    <property type="match status" value="1"/>
</dbReference>
<gene>
    <name evidence="3" type="ORF">GCM10009006_21600</name>
    <name evidence="4" type="ORF">NC662_13075</name>
</gene>
<name>A0A830FEY8_HALAR</name>
<dbReference type="GO" id="GO:0046872">
    <property type="term" value="F:metal ion binding"/>
    <property type="evidence" value="ECO:0007669"/>
    <property type="project" value="UniProtKB-KW"/>
</dbReference>
<reference evidence="3" key="1">
    <citation type="journal article" date="2014" name="Int. J. Syst. Evol. Microbiol.">
        <title>Complete genome sequence of Corynebacterium casei LMG S-19264T (=DSM 44701T), isolated from a smear-ripened cheese.</title>
        <authorList>
            <consortium name="US DOE Joint Genome Institute (JGI-PGF)"/>
            <person name="Walter F."/>
            <person name="Albersmeier A."/>
            <person name="Kalinowski J."/>
            <person name="Ruckert C."/>
        </authorList>
    </citation>
    <scope>NUCLEOTIDE SEQUENCE</scope>
    <source>
        <strain evidence="3">JCM 15759</strain>
    </source>
</reference>
<dbReference type="Gene3D" id="2.60.120.10">
    <property type="entry name" value="Jelly Rolls"/>
    <property type="match status" value="1"/>
</dbReference>
<dbReference type="RefSeq" id="WP_005537242.1">
    <property type="nucleotide sequence ID" value="NZ_BAABDY010000004.1"/>
</dbReference>
<dbReference type="PANTHER" id="PTHR35848:SF9">
    <property type="entry name" value="SLL1358 PROTEIN"/>
    <property type="match status" value="1"/>
</dbReference>
<dbReference type="InterPro" id="IPR013096">
    <property type="entry name" value="Cupin_2"/>
</dbReference>
<dbReference type="EMBL" id="BMON01000002">
    <property type="protein sequence ID" value="GGM40159.1"/>
    <property type="molecule type" value="Genomic_DNA"/>
</dbReference>
<dbReference type="Pfam" id="PF07883">
    <property type="entry name" value="Cupin_2"/>
    <property type="match status" value="1"/>
</dbReference>
<dbReference type="InterPro" id="IPR051610">
    <property type="entry name" value="GPI/OXD"/>
</dbReference>
<protein>
    <submittedName>
        <fullName evidence="4">Cupin domain-containing protein</fullName>
    </submittedName>
</protein>
<proteinExistence type="predicted"/>
<feature type="domain" description="Cupin type-2" evidence="2">
    <location>
        <begin position="37"/>
        <end position="106"/>
    </location>
</feature>
<accession>A0A830FEY8</accession>
<dbReference type="SUPFAM" id="SSF51182">
    <property type="entry name" value="RmlC-like cupins"/>
    <property type="match status" value="1"/>
</dbReference>
<sequence length="194" mass="20969">MEHVTLDRLDGGTFATGSARQPMTDALCTTELAINHYRIVPGDGFPGGLHAHMDQEELYLVLDGEATVETMDRTVTVAAGQLVRFGPGEFHTGWNDTGSELVAFAIGVPRETDDIRVPLSCPDCGHGDMRLDSGGAALTFSCPNCETERRPEPCPDCGHDNLQFTRRGRDSPVVVCDCCDSVFEAPPLQTDSSR</sequence>
<dbReference type="OrthoDB" id="190812at2157"/>
<evidence type="ECO:0000313" key="6">
    <source>
        <dbReference type="Proteomes" id="UP001248536"/>
    </source>
</evidence>
<organism evidence="3 5">
    <name type="scientific">Haloarcula argentinensis</name>
    <dbReference type="NCBI Taxonomy" id="43776"/>
    <lineage>
        <taxon>Archaea</taxon>
        <taxon>Methanobacteriati</taxon>
        <taxon>Methanobacteriota</taxon>
        <taxon>Stenosarchaea group</taxon>
        <taxon>Halobacteria</taxon>
        <taxon>Halobacteriales</taxon>
        <taxon>Haloarculaceae</taxon>
        <taxon>Haloarcula</taxon>
    </lineage>
</organism>
<evidence type="ECO:0000313" key="4">
    <source>
        <dbReference type="EMBL" id="MDS0254646.1"/>
    </source>
</evidence>
<keyword evidence="6" id="KW-1185">Reference proteome</keyword>
<dbReference type="Proteomes" id="UP000656367">
    <property type="component" value="Unassembled WGS sequence"/>
</dbReference>
<evidence type="ECO:0000313" key="3">
    <source>
        <dbReference type="EMBL" id="GGM40159.1"/>
    </source>
</evidence>
<reference evidence="3" key="2">
    <citation type="submission" date="2020-09" db="EMBL/GenBank/DDBJ databases">
        <authorList>
            <person name="Sun Q."/>
            <person name="Ohkuma M."/>
        </authorList>
    </citation>
    <scope>NUCLEOTIDE SEQUENCE</scope>
    <source>
        <strain evidence="3">JCM 15759</strain>
    </source>
</reference>
<dbReference type="InterPro" id="IPR014710">
    <property type="entry name" value="RmlC-like_jellyroll"/>
</dbReference>
<evidence type="ECO:0000313" key="5">
    <source>
        <dbReference type="Proteomes" id="UP000656367"/>
    </source>
</evidence>
<dbReference type="EMBL" id="JAMQCP010000002">
    <property type="protein sequence ID" value="MDS0254646.1"/>
    <property type="molecule type" value="Genomic_DNA"/>
</dbReference>
<dbReference type="InterPro" id="IPR011051">
    <property type="entry name" value="RmlC_Cupin_sf"/>
</dbReference>
<evidence type="ECO:0000259" key="2">
    <source>
        <dbReference type="Pfam" id="PF07883"/>
    </source>
</evidence>
<keyword evidence="1" id="KW-0479">Metal-binding</keyword>
<evidence type="ECO:0000256" key="1">
    <source>
        <dbReference type="ARBA" id="ARBA00022723"/>
    </source>
</evidence>
<dbReference type="Proteomes" id="UP001248536">
    <property type="component" value="Unassembled WGS sequence"/>
</dbReference>
<reference evidence="4 6" key="3">
    <citation type="submission" date="2022-06" db="EMBL/GenBank/DDBJ databases">
        <title>Haloarcula sp. a new haloarchaeum isolate from saline soil.</title>
        <authorList>
            <person name="Strakova D."/>
            <person name="Galisteo C."/>
            <person name="Sanchez-Porro C."/>
            <person name="Ventosa A."/>
        </authorList>
    </citation>
    <scope>NUCLEOTIDE SEQUENCE [LARGE SCALE GENOMIC DNA]</scope>
    <source>
        <strain evidence="4 6">JCM 15760</strain>
    </source>
</reference>
<comment type="caution">
    <text evidence="3">The sequence shown here is derived from an EMBL/GenBank/DDBJ whole genome shotgun (WGS) entry which is preliminary data.</text>
</comment>